<comment type="caution">
    <text evidence="1">The sequence shown here is derived from an EMBL/GenBank/DDBJ whole genome shotgun (WGS) entry which is preliminary data.</text>
</comment>
<gene>
    <name evidence="1" type="primary">SEX4</name>
    <name evidence="1" type="ORF">DSO57_1026218</name>
</gene>
<sequence>MSKFGKHTGDSNLAITTFSWNGDGEFVEIRGSFGLPKNPDWKPMAMNWSKELDKFYIDLKLEQGKFYQYKFVVDGKWVCDMNSETSIDVNGNLNNIIYVPYLNRNADPEFETEASTEDEQYAGESRPRARQEIIDNLASRRRLSSNATQQSGQSYLPSGGQGSTRKMSGSTVAFDDGNSYRQETAYKSGDLQKWEQQESLSRQSQMPRKSSKQLDYSEEYAKQGKREPATPEPRIRTNDGYSRGAMPSEVVPSEHNRRPSQTGSESGHTRSRSRGGSFHSSEREIQMEHQSLQPEATDSRGRSYSPSNQVQAPLPGYVYQTRQFMPVGPQLREQEAKRESLSRSSGIAARHVSFDPATLAENYDSVDASEPEYQQSTSRRVPEKVQVKGASQMRQPEHEPEEDCDMDQRYGTQAPVKEKYPRGSRQAADEGLNPANARRQGYPPHAAHNPGSSEVSQDFESYPNDSIAPEDYDEQIMQTRSQVKSHRRNRFGQSSAGPTQDPIQGYSDPDSSDAMDFGGVKPVSITPLRYSQQAEEVQIPQPSPRRDSVNSASFPRGRKPSNPSINYPASAMAVNGEEVYNNQGYSSKGRQGGSHRLGGSSRPASRLQIPTEFMAVKNQTEAASYSRNDFNETSESGTDTMEMPYEGQAYSNVYPKKGYPSETPSGRSPGSVGRKGSNPVSSYSPGRNNADISDRYRQPGFTAAEQGSRNDVYVESSANMNSGRRRSNTEQEYTEATARPRRRSKADQYEYAESASGKSAIYFDPVTGKFVRSYATQLVDNAPVNQEYNDVPGGRRRRSNTERAEYYDPSSEKGYSTIQDIDSNRYEARAGRNRRSPIFSQGGHEDVADQEYHKNTGINPRSGRRRSSTQQADHLESAAPKSAGILKKDMGAHPATGRSGRGSVSSQGAREDNDDRDYHNNAGGSSRAGRRRPSAQTSSTGSKPTAKGSNATARFDPTTGRFIFDSEPLPGADDAAANEHESKDDIKQEEENNVNQHPSATVNPDPTLALPQEHHESTAEDANQTIPASDQVNQPAKPVIGYYDPKLGQFVYATEAPAETTDQEPPSQHAETYPSRCHNTIPDQSTQTSIAQGSNTKEEASCADIDPSVGHYDPVAKKFVCGFSHQSKADAENVAESTNNIAESKQQNVTGDVAAGPGYFDPTTGRFTYASSNEACSTQEGSKAQVNASTEEGYQSLNTNDGFSVGLSMLSEGPNQRSDNEEKTSYGAPPSEISTNEPEESSAQSIASEGASSEEKLPACPTQAVPSSLRRVFDPLSGKFVYTEAPPSNQASASVSRGTPAQLSRRTTGLNNYVAASHSGLGDTENAEVSHDESVYQVSTPAAERTPSGGYFDASTGRFAGVTRYIQERKIDPVPTPAVAKEPESVKPAEVASSQTSRYFDADSGRFVTGTAPSHNVSLPAPVKQTSYPVSTGVKADAAPLHKLEPTSM</sequence>
<accession>A0ACC2U0J1</accession>
<reference evidence="1" key="1">
    <citation type="submission" date="2022-04" db="EMBL/GenBank/DDBJ databases">
        <title>Genome of the entomopathogenic fungus Entomophthora muscae.</title>
        <authorList>
            <person name="Elya C."/>
            <person name="Lovett B.R."/>
            <person name="Lee E."/>
            <person name="Macias A.M."/>
            <person name="Hajek A.E."/>
            <person name="De Bivort B.L."/>
            <person name="Kasson M.T."/>
            <person name="De Fine Licht H.H."/>
            <person name="Stajich J.E."/>
        </authorList>
    </citation>
    <scope>NUCLEOTIDE SEQUENCE</scope>
    <source>
        <strain evidence="1">Berkeley</strain>
    </source>
</reference>
<keyword evidence="2" id="KW-1185">Reference proteome</keyword>
<dbReference type="EMBL" id="QTSX02001572">
    <property type="protein sequence ID" value="KAJ9080324.1"/>
    <property type="molecule type" value="Genomic_DNA"/>
</dbReference>
<protein>
    <submittedName>
        <fullName evidence="1">Phosphoglucan phosphatase DSP4, chloroplastic</fullName>
    </submittedName>
</protein>
<proteinExistence type="predicted"/>
<name>A0ACC2U0J1_9FUNG</name>
<evidence type="ECO:0000313" key="1">
    <source>
        <dbReference type="EMBL" id="KAJ9080324.1"/>
    </source>
</evidence>
<dbReference type="Proteomes" id="UP001165960">
    <property type="component" value="Unassembled WGS sequence"/>
</dbReference>
<evidence type="ECO:0000313" key="2">
    <source>
        <dbReference type="Proteomes" id="UP001165960"/>
    </source>
</evidence>
<organism evidence="1 2">
    <name type="scientific">Entomophthora muscae</name>
    <dbReference type="NCBI Taxonomy" id="34485"/>
    <lineage>
        <taxon>Eukaryota</taxon>
        <taxon>Fungi</taxon>
        <taxon>Fungi incertae sedis</taxon>
        <taxon>Zoopagomycota</taxon>
        <taxon>Entomophthoromycotina</taxon>
        <taxon>Entomophthoromycetes</taxon>
        <taxon>Entomophthorales</taxon>
        <taxon>Entomophthoraceae</taxon>
        <taxon>Entomophthora</taxon>
    </lineage>
</organism>